<organism evidence="1 2">
    <name type="scientific">Chrysodeixis includens</name>
    <name type="common">Soybean looper</name>
    <name type="synonym">Pseudoplusia includens</name>
    <dbReference type="NCBI Taxonomy" id="689277"/>
    <lineage>
        <taxon>Eukaryota</taxon>
        <taxon>Metazoa</taxon>
        <taxon>Ecdysozoa</taxon>
        <taxon>Arthropoda</taxon>
        <taxon>Hexapoda</taxon>
        <taxon>Insecta</taxon>
        <taxon>Pterygota</taxon>
        <taxon>Neoptera</taxon>
        <taxon>Endopterygota</taxon>
        <taxon>Lepidoptera</taxon>
        <taxon>Glossata</taxon>
        <taxon>Ditrysia</taxon>
        <taxon>Noctuoidea</taxon>
        <taxon>Noctuidae</taxon>
        <taxon>Plusiinae</taxon>
        <taxon>Chrysodeixis</taxon>
    </lineage>
</organism>
<name>A0A9N8KV15_CHRIL</name>
<dbReference type="AlphaFoldDB" id="A0A9N8KV15"/>
<sequence>MSNVYSTPCIISTRLTKQTCFQNKSRLVRFGRISKIISLSKKLGLNLCVLLLSCFQANHVCDDNVMIYYCDTISQFCFALKYFTCLIKNLCALGGIVGDMNFVRDHAYCAQLLTSVRFLTNSECLTICISVLGPIDPRLSATVSIKETERDVTILFLTIFTRRTS</sequence>
<keyword evidence="2" id="KW-1185">Reference proteome</keyword>
<reference evidence="1" key="1">
    <citation type="submission" date="2021-12" db="EMBL/GenBank/DDBJ databases">
        <authorList>
            <person name="King R."/>
        </authorList>
    </citation>
    <scope>NUCLEOTIDE SEQUENCE</scope>
</reference>
<evidence type="ECO:0000313" key="2">
    <source>
        <dbReference type="Proteomes" id="UP001154114"/>
    </source>
</evidence>
<dbReference type="EMBL" id="LR824023">
    <property type="protein sequence ID" value="CAD0203906.1"/>
    <property type="molecule type" value="Genomic_DNA"/>
</dbReference>
<gene>
    <name evidence="1" type="ORF">CINC_LOCUS6218</name>
</gene>
<protein>
    <submittedName>
        <fullName evidence="1">Uncharacterized protein</fullName>
    </submittedName>
</protein>
<proteinExistence type="predicted"/>
<dbReference type="Proteomes" id="UP001154114">
    <property type="component" value="Chromosome 20"/>
</dbReference>
<evidence type="ECO:0000313" key="1">
    <source>
        <dbReference type="EMBL" id="CAD0203906.1"/>
    </source>
</evidence>
<accession>A0A9N8KV15</accession>